<feature type="compositionally biased region" description="Low complexity" evidence="2">
    <location>
        <begin position="181"/>
        <end position="195"/>
    </location>
</feature>
<feature type="transmembrane region" description="Helical" evidence="3">
    <location>
        <begin position="291"/>
        <end position="315"/>
    </location>
</feature>
<keyword evidence="3" id="KW-1133">Transmembrane helix</keyword>
<organism evidence="5 6">
    <name type="scientific">Ascaris lumbricoides</name>
    <name type="common">Giant roundworm</name>
    <dbReference type="NCBI Taxonomy" id="6252"/>
    <lineage>
        <taxon>Eukaryota</taxon>
        <taxon>Metazoa</taxon>
        <taxon>Ecdysozoa</taxon>
        <taxon>Nematoda</taxon>
        <taxon>Chromadorea</taxon>
        <taxon>Rhabditida</taxon>
        <taxon>Spirurina</taxon>
        <taxon>Ascaridomorpha</taxon>
        <taxon>Ascaridoidea</taxon>
        <taxon>Ascarididae</taxon>
        <taxon>Ascaris</taxon>
    </lineage>
</organism>
<feature type="transmembrane region" description="Helical" evidence="3">
    <location>
        <begin position="322"/>
        <end position="339"/>
    </location>
</feature>
<protein>
    <submittedName>
        <fullName evidence="6">Col_cuticle_N domain-containing protein</fullName>
    </submittedName>
</protein>
<evidence type="ECO:0000256" key="3">
    <source>
        <dbReference type="SAM" id="Phobius"/>
    </source>
</evidence>
<dbReference type="PANTHER" id="PTHR24637:SF194">
    <property type="entry name" value="CUTICLE COLLAGEN 10-RELATED"/>
    <property type="match status" value="1"/>
</dbReference>
<dbReference type="Pfam" id="PF01484">
    <property type="entry name" value="Col_cuticle_N"/>
    <property type="match status" value="1"/>
</dbReference>
<feature type="compositionally biased region" description="Low complexity" evidence="2">
    <location>
        <begin position="234"/>
        <end position="246"/>
    </location>
</feature>
<feature type="compositionally biased region" description="Pro residues" evidence="2">
    <location>
        <begin position="165"/>
        <end position="180"/>
    </location>
</feature>
<dbReference type="SMART" id="SM01088">
    <property type="entry name" value="Col_cuticle_N"/>
    <property type="match status" value="2"/>
</dbReference>
<feature type="compositionally biased region" description="Pro residues" evidence="2">
    <location>
        <begin position="196"/>
        <end position="208"/>
    </location>
</feature>
<dbReference type="GO" id="GO:0042302">
    <property type="term" value="F:structural constituent of cuticle"/>
    <property type="evidence" value="ECO:0007669"/>
    <property type="project" value="InterPro"/>
</dbReference>
<evidence type="ECO:0000313" key="5">
    <source>
        <dbReference type="Proteomes" id="UP000036681"/>
    </source>
</evidence>
<feature type="domain" description="Nematode cuticle collagen N-terminal" evidence="4">
    <location>
        <begin position="6"/>
        <end position="58"/>
    </location>
</feature>
<reference evidence="6" key="1">
    <citation type="submission" date="2017-02" db="UniProtKB">
        <authorList>
            <consortium name="WormBaseParasite"/>
        </authorList>
    </citation>
    <scope>IDENTIFICATION</scope>
</reference>
<keyword evidence="5" id="KW-1185">Reference proteome</keyword>
<dbReference type="PANTHER" id="PTHR24637">
    <property type="entry name" value="COLLAGEN"/>
    <property type="match status" value="1"/>
</dbReference>
<proteinExistence type="predicted"/>
<dbReference type="Proteomes" id="UP000036681">
    <property type="component" value="Unplaced"/>
</dbReference>
<dbReference type="Gene3D" id="1.20.5.320">
    <property type="entry name" value="6-Phosphogluconate Dehydrogenase, domain 3"/>
    <property type="match status" value="1"/>
</dbReference>
<dbReference type="WBParaSite" id="ALUE_0001774801-mRNA-1">
    <property type="protein sequence ID" value="ALUE_0001774801-mRNA-1"/>
    <property type="gene ID" value="ALUE_0001774801"/>
</dbReference>
<feature type="transmembrane region" description="Helical" evidence="3">
    <location>
        <begin position="7"/>
        <end position="30"/>
    </location>
</feature>
<keyword evidence="3" id="KW-0812">Transmembrane</keyword>
<dbReference type="InterPro" id="IPR002486">
    <property type="entry name" value="Col_cuticle_N"/>
</dbReference>
<feature type="region of interest" description="Disordered" evidence="2">
    <location>
        <begin position="105"/>
        <end position="131"/>
    </location>
</feature>
<evidence type="ECO:0000256" key="2">
    <source>
        <dbReference type="SAM" id="MobiDB-lite"/>
    </source>
</evidence>
<keyword evidence="1" id="KW-0677">Repeat</keyword>
<sequence length="340" mass="34136">MNEAKTIAIIATTFSIFAILACAIVIPSLVATINEVHNEVIDGIGLFRVATDQAWTEMMDVQVGLTPPSRPRENPFNSIFRRKRQDFSGLPSYCMCEPIKVTCPLGPPGPEGDPGEDGAPGLHGPPGEDHLQTFAPIICLPADTSCVKCPAGPPGPGGPDGEEGPPGPDGQPGPPGPPGADGPAGPAGPEGNEGQPGPPGEPGLPGPPGRDGKRLTGRRGPKGPRGPEGPPGNPGLNGKNGLDGIPGPEGPPGPAGVAGQPGSDGERGVPGKPGIPGGDAGYCPCPPRSAVFVSIIITAAGGCSAFALVACLIIIPTLYNTINQVSIFATSFMLSLFAII</sequence>
<dbReference type="PROSITE" id="PS51257">
    <property type="entry name" value="PROKAR_LIPOPROTEIN"/>
    <property type="match status" value="1"/>
</dbReference>
<accession>A0A0M3IH86</accession>
<name>A0A0M3IH86_ASCLU</name>
<keyword evidence="3" id="KW-0472">Membrane</keyword>
<dbReference type="AlphaFoldDB" id="A0A0M3IH86"/>
<evidence type="ECO:0000313" key="6">
    <source>
        <dbReference type="WBParaSite" id="ALUE_0001774801-mRNA-1"/>
    </source>
</evidence>
<feature type="region of interest" description="Disordered" evidence="2">
    <location>
        <begin position="150"/>
        <end position="274"/>
    </location>
</feature>
<feature type="domain" description="Nematode cuticle collagen N-terminal" evidence="4">
    <location>
        <begin position="295"/>
        <end position="340"/>
    </location>
</feature>
<evidence type="ECO:0000256" key="1">
    <source>
        <dbReference type="ARBA" id="ARBA00022737"/>
    </source>
</evidence>
<evidence type="ECO:0000259" key="4">
    <source>
        <dbReference type="SMART" id="SM01088"/>
    </source>
</evidence>